<organism evidence="2">
    <name type="scientific">marine metagenome</name>
    <dbReference type="NCBI Taxonomy" id="408172"/>
    <lineage>
        <taxon>unclassified sequences</taxon>
        <taxon>metagenomes</taxon>
        <taxon>ecological metagenomes</taxon>
    </lineage>
</organism>
<evidence type="ECO:0000259" key="1">
    <source>
        <dbReference type="SMART" id="SM00464"/>
    </source>
</evidence>
<name>A0A381YM60_9ZZZZ</name>
<protein>
    <recommendedName>
        <fullName evidence="1">Lon N-terminal domain-containing protein</fullName>
    </recommendedName>
</protein>
<sequence>MKNIPLFPLNIVALPKEKIPLHIFEPRYKRMIKNSINSGEPFGIVHQDQDGFKSIGCSVKIVNVIKEYSSGEFDIIVEGQQCFQIETKVQEDDNLWIGTVSFLKDQHQINEDLLDKIRDQYLHIIMKLGINEDMERHINKKNSFDFIEFVNLPNKIKQELLEEDDENKRLQIINRIFTAVMSISNFGSNGQQISEA</sequence>
<dbReference type="Pfam" id="PF02190">
    <property type="entry name" value="LON_substr_bdg"/>
    <property type="match status" value="1"/>
</dbReference>
<dbReference type="SMART" id="SM00464">
    <property type="entry name" value="LON"/>
    <property type="match status" value="1"/>
</dbReference>
<evidence type="ECO:0000313" key="2">
    <source>
        <dbReference type="EMBL" id="SVA77671.1"/>
    </source>
</evidence>
<dbReference type="InterPro" id="IPR046336">
    <property type="entry name" value="Lon_prtase_N_sf"/>
</dbReference>
<gene>
    <name evidence="2" type="ORF">METZ01_LOCUS130525</name>
</gene>
<dbReference type="Gene3D" id="2.30.130.40">
    <property type="entry name" value="LON domain-like"/>
    <property type="match status" value="1"/>
</dbReference>
<dbReference type="EMBL" id="UINC01018481">
    <property type="protein sequence ID" value="SVA77671.1"/>
    <property type="molecule type" value="Genomic_DNA"/>
</dbReference>
<dbReference type="PANTHER" id="PTHR23327">
    <property type="entry name" value="RING FINGER PROTEIN 127"/>
    <property type="match status" value="1"/>
</dbReference>
<proteinExistence type="predicted"/>
<accession>A0A381YM60</accession>
<dbReference type="SUPFAM" id="SSF88697">
    <property type="entry name" value="PUA domain-like"/>
    <property type="match status" value="1"/>
</dbReference>
<dbReference type="InterPro" id="IPR015947">
    <property type="entry name" value="PUA-like_sf"/>
</dbReference>
<dbReference type="InterPro" id="IPR003111">
    <property type="entry name" value="Lon_prtase_N"/>
</dbReference>
<feature type="domain" description="Lon N-terminal" evidence="1">
    <location>
        <begin position="3"/>
        <end position="179"/>
    </location>
</feature>
<dbReference type="AlphaFoldDB" id="A0A381YM60"/>
<reference evidence="2" key="1">
    <citation type="submission" date="2018-05" db="EMBL/GenBank/DDBJ databases">
        <authorList>
            <person name="Lanie J.A."/>
            <person name="Ng W.-L."/>
            <person name="Kazmierczak K.M."/>
            <person name="Andrzejewski T.M."/>
            <person name="Davidsen T.M."/>
            <person name="Wayne K.J."/>
            <person name="Tettelin H."/>
            <person name="Glass J.I."/>
            <person name="Rusch D."/>
            <person name="Podicherti R."/>
            <person name="Tsui H.-C.T."/>
            <person name="Winkler M.E."/>
        </authorList>
    </citation>
    <scope>NUCLEOTIDE SEQUENCE</scope>
</reference>